<organism evidence="2 3">
    <name type="scientific">Hamadaea flava</name>
    <dbReference type="NCBI Taxonomy" id="1742688"/>
    <lineage>
        <taxon>Bacteria</taxon>
        <taxon>Bacillati</taxon>
        <taxon>Actinomycetota</taxon>
        <taxon>Actinomycetes</taxon>
        <taxon>Micromonosporales</taxon>
        <taxon>Micromonosporaceae</taxon>
        <taxon>Hamadaea</taxon>
    </lineage>
</organism>
<accession>A0ABV8M2R4</accession>
<dbReference type="Gene3D" id="3.90.1720.10">
    <property type="entry name" value="endopeptidase domain like (from Nostoc punctiforme)"/>
    <property type="match status" value="1"/>
</dbReference>
<dbReference type="InterPro" id="IPR007921">
    <property type="entry name" value="CHAP_dom"/>
</dbReference>
<dbReference type="PROSITE" id="PS50911">
    <property type="entry name" value="CHAP"/>
    <property type="match status" value="1"/>
</dbReference>
<sequence length="239" mass="25097">MGHTRLRRWAVASATVVVALGGGILISPPPASAAASRSGIVSIAKREKNDDSRNKEIGVNCTYYGGEMFGWPACGGRSGWGGGGSAYAWCAAFAKYVWREAGVTTGLGAINGYAQSFKAYGDDNGTYHARSTGYKPQAGDAVVFDWDHNSSDTNAIDHVAIVTSSDDTDVYYIGGNQSDGITAVHKKRSDVDIVGYIEPVGVTGGATPPERRLGHSVTGDSYADLVGRKSDGTLLMYSN</sequence>
<name>A0ABV8M2R4_9ACTN</name>
<dbReference type="Pfam" id="PF05257">
    <property type="entry name" value="CHAP"/>
    <property type="match status" value="1"/>
</dbReference>
<protein>
    <submittedName>
        <fullName evidence="2">CHAP domain-containing protein</fullName>
    </submittedName>
</protein>
<feature type="domain" description="Peptidase C51" evidence="1">
    <location>
        <begin position="65"/>
        <end position="198"/>
    </location>
</feature>
<dbReference type="SUPFAM" id="SSF54001">
    <property type="entry name" value="Cysteine proteinases"/>
    <property type="match status" value="1"/>
</dbReference>
<comment type="caution">
    <text evidence="2">The sequence shown here is derived from an EMBL/GenBank/DDBJ whole genome shotgun (WGS) entry which is preliminary data.</text>
</comment>
<gene>
    <name evidence="2" type="ORF">ACFOZ4_40060</name>
</gene>
<dbReference type="RefSeq" id="WP_382192100.1">
    <property type="nucleotide sequence ID" value="NZ_JBHSAY010000035.1"/>
</dbReference>
<evidence type="ECO:0000259" key="1">
    <source>
        <dbReference type="PROSITE" id="PS50911"/>
    </source>
</evidence>
<evidence type="ECO:0000313" key="3">
    <source>
        <dbReference type="Proteomes" id="UP001595816"/>
    </source>
</evidence>
<reference evidence="3" key="1">
    <citation type="journal article" date="2019" name="Int. J. Syst. Evol. Microbiol.">
        <title>The Global Catalogue of Microorganisms (GCM) 10K type strain sequencing project: providing services to taxonomists for standard genome sequencing and annotation.</title>
        <authorList>
            <consortium name="The Broad Institute Genomics Platform"/>
            <consortium name="The Broad Institute Genome Sequencing Center for Infectious Disease"/>
            <person name="Wu L."/>
            <person name="Ma J."/>
        </authorList>
    </citation>
    <scope>NUCLEOTIDE SEQUENCE [LARGE SCALE GENOMIC DNA]</scope>
    <source>
        <strain evidence="3">CGMCC 4.7289</strain>
    </source>
</reference>
<dbReference type="EMBL" id="JBHSAY010000035">
    <property type="protein sequence ID" value="MFC4136838.1"/>
    <property type="molecule type" value="Genomic_DNA"/>
</dbReference>
<evidence type="ECO:0000313" key="2">
    <source>
        <dbReference type="EMBL" id="MFC4136838.1"/>
    </source>
</evidence>
<dbReference type="Proteomes" id="UP001595816">
    <property type="component" value="Unassembled WGS sequence"/>
</dbReference>
<dbReference type="InterPro" id="IPR038765">
    <property type="entry name" value="Papain-like_cys_pep_sf"/>
</dbReference>
<keyword evidence="3" id="KW-1185">Reference proteome</keyword>
<proteinExistence type="predicted"/>
<feature type="non-terminal residue" evidence="2">
    <location>
        <position position="239"/>
    </location>
</feature>